<dbReference type="Pfam" id="PF18016">
    <property type="entry name" value="SAM_3"/>
    <property type="match status" value="1"/>
</dbReference>
<reference evidence="2" key="3">
    <citation type="submission" date="2025-09" db="UniProtKB">
        <authorList>
            <consortium name="Ensembl"/>
        </authorList>
    </citation>
    <scope>IDENTIFICATION</scope>
</reference>
<proteinExistence type="predicted"/>
<dbReference type="InterPro" id="IPR040167">
    <property type="entry name" value="TF_CP2-like"/>
</dbReference>
<dbReference type="GO" id="GO:0005634">
    <property type="term" value="C:nucleus"/>
    <property type="evidence" value="ECO:0007669"/>
    <property type="project" value="TreeGrafter"/>
</dbReference>
<reference evidence="2" key="2">
    <citation type="submission" date="2025-08" db="UniProtKB">
        <authorList>
            <consortium name="Ensembl"/>
        </authorList>
    </citation>
    <scope>IDENTIFICATION</scope>
</reference>
<dbReference type="AlphaFoldDB" id="A0AAY5EEF2"/>
<protein>
    <submittedName>
        <fullName evidence="2">Transcription factor CP2-like 1</fullName>
    </submittedName>
</protein>
<feature type="domain" description="SAM" evidence="1">
    <location>
        <begin position="151"/>
        <end position="201"/>
    </location>
</feature>
<sequence length="238" mass="26836">SKRVKVDIPLSVGLTEPRTRPLHRGVPLGSCQMCFGIRSGTVPVNCISTEWTLSFPTSGEYLEHVHASSCQIKVFKVKTHERLTEKIEKKSLQDGEKYQLSYETTILTEWRQTGPRPSPAGDALSTYSTNHQGEPLLLLCSDTHILSFSSLETQERLHQNNFSTFCRLFTDFSAADSLNMSRDDVVQICCPADSIRLFDTIKGRPSHLTVYVSQQKIRNQLRGRPACNDVTTVKSFRK</sequence>
<keyword evidence="3" id="KW-1185">Reference proteome</keyword>
<dbReference type="GeneTree" id="ENSGT00940000159158"/>
<name>A0AAY5EEF2_ELEEL</name>
<organism evidence="2 3">
    <name type="scientific">Electrophorus electricus</name>
    <name type="common">Electric eel</name>
    <name type="synonym">Gymnotus electricus</name>
    <dbReference type="NCBI Taxonomy" id="8005"/>
    <lineage>
        <taxon>Eukaryota</taxon>
        <taxon>Metazoa</taxon>
        <taxon>Chordata</taxon>
        <taxon>Craniata</taxon>
        <taxon>Vertebrata</taxon>
        <taxon>Euteleostomi</taxon>
        <taxon>Actinopterygii</taxon>
        <taxon>Neopterygii</taxon>
        <taxon>Teleostei</taxon>
        <taxon>Ostariophysi</taxon>
        <taxon>Gymnotiformes</taxon>
        <taxon>Gymnotoidei</taxon>
        <taxon>Gymnotidae</taxon>
        <taxon>Electrophorus</taxon>
    </lineage>
</organism>
<dbReference type="PANTHER" id="PTHR11037:SF18">
    <property type="entry name" value="TRANSCRIPTION FACTOR CP2-LIKE PROTEIN 1"/>
    <property type="match status" value="1"/>
</dbReference>
<dbReference type="GO" id="GO:0000978">
    <property type="term" value="F:RNA polymerase II cis-regulatory region sequence-specific DNA binding"/>
    <property type="evidence" value="ECO:0007669"/>
    <property type="project" value="TreeGrafter"/>
</dbReference>
<evidence type="ECO:0000313" key="3">
    <source>
        <dbReference type="Proteomes" id="UP000314983"/>
    </source>
</evidence>
<dbReference type="PANTHER" id="PTHR11037">
    <property type="entry name" value="TRANSCRIPTION FACTOR CP2"/>
    <property type="match status" value="1"/>
</dbReference>
<accession>A0AAY5EEF2</accession>
<dbReference type="Ensembl" id="ENSEEET00000063373.1">
    <property type="protein sequence ID" value="ENSEEEP00000055223.1"/>
    <property type="gene ID" value="ENSEEEG00000011713.2"/>
</dbReference>
<dbReference type="Proteomes" id="UP000314983">
    <property type="component" value="Chromosome 25"/>
</dbReference>
<dbReference type="GO" id="GO:0001228">
    <property type="term" value="F:DNA-binding transcription activator activity, RNA polymerase II-specific"/>
    <property type="evidence" value="ECO:0007669"/>
    <property type="project" value="TreeGrafter"/>
</dbReference>
<dbReference type="InterPro" id="IPR041418">
    <property type="entry name" value="SAM_3"/>
</dbReference>
<evidence type="ECO:0000313" key="2">
    <source>
        <dbReference type="Ensembl" id="ENSEEEP00000055223.1"/>
    </source>
</evidence>
<reference evidence="2 3" key="1">
    <citation type="submission" date="2020-05" db="EMBL/GenBank/DDBJ databases">
        <title>Electrophorus electricus (electric eel) genome, fEleEle1, primary haplotype.</title>
        <authorList>
            <person name="Myers G."/>
            <person name="Meyer A."/>
            <person name="Fedrigo O."/>
            <person name="Formenti G."/>
            <person name="Rhie A."/>
            <person name="Tracey A."/>
            <person name="Sims Y."/>
            <person name="Jarvis E.D."/>
        </authorList>
    </citation>
    <scope>NUCLEOTIDE SEQUENCE [LARGE SCALE GENOMIC DNA]</scope>
</reference>
<evidence type="ECO:0000259" key="1">
    <source>
        <dbReference type="Pfam" id="PF18016"/>
    </source>
</evidence>